<proteinExistence type="predicted"/>
<evidence type="ECO:0000313" key="2">
    <source>
        <dbReference type="EMBL" id="EPC02480.1"/>
    </source>
</evidence>
<dbReference type="AlphaFoldDB" id="S2KKL3"/>
<evidence type="ECO:0000313" key="3">
    <source>
        <dbReference type="Proteomes" id="UP000014463"/>
    </source>
</evidence>
<keyword evidence="3" id="KW-1185">Reference proteome</keyword>
<evidence type="ECO:0000256" key="1">
    <source>
        <dbReference type="SAM" id="Phobius"/>
    </source>
</evidence>
<keyword evidence="1" id="KW-0472">Membrane</keyword>
<keyword evidence="1" id="KW-0812">Transmembrane</keyword>
<protein>
    <submittedName>
        <fullName evidence="2">Uncharacterized protein</fullName>
    </submittedName>
</protein>
<dbReference type="Proteomes" id="UP000014463">
    <property type="component" value="Unassembled WGS sequence"/>
</dbReference>
<organism evidence="2 3">
    <name type="scientific">Litchfieldella anticariensis (strain DSM 16096 / CECT 5854 / CIP 108499 / LMG 22089 / FP35)</name>
    <name type="common">Halomonas anticariensis</name>
    <dbReference type="NCBI Taxonomy" id="1121939"/>
    <lineage>
        <taxon>Bacteria</taxon>
        <taxon>Pseudomonadati</taxon>
        <taxon>Pseudomonadota</taxon>
        <taxon>Gammaproteobacteria</taxon>
        <taxon>Oceanospirillales</taxon>
        <taxon>Halomonadaceae</taxon>
        <taxon>Litchfieldella</taxon>
    </lineage>
</organism>
<dbReference type="EMBL" id="ASTJ01000024">
    <property type="protein sequence ID" value="EPC02480.1"/>
    <property type="molecule type" value="Genomic_DNA"/>
</dbReference>
<keyword evidence="1" id="KW-1133">Transmembrane helix</keyword>
<feature type="transmembrane region" description="Helical" evidence="1">
    <location>
        <begin position="12"/>
        <end position="36"/>
    </location>
</feature>
<dbReference type="RefSeq" id="WP_016416404.1">
    <property type="nucleotide sequence ID" value="NZ_AUAB01000002.1"/>
</dbReference>
<gene>
    <name evidence="2" type="ORF">L861_08960</name>
</gene>
<sequence length="206" mass="23656">MELFHFFQTSEFIAALFGVVAGFFFTLLSDVARSWVRRVNKRRQIRQEVEMIYSVSLKSLVVHIENDKIKRGSKESPLMCPSFDTTIIDDKDLMLDAGLSIEQRQILISLKNVVGGISIEFDKMNGKVLELSPKFGWEPMNTTLCHYFSFIIFNCEQYLGKIGVDLIEPLNGPQFRERNETLLLDIEKRYCLKIPRDIPVSSVVPG</sequence>
<dbReference type="STRING" id="1121939.L861_08960"/>
<accession>S2KKL3</accession>
<reference evidence="2 3" key="1">
    <citation type="journal article" date="2013" name="Genome Announc.">
        <title>Draft genome sequence of the moderately halophilic gammaproteobacterium Halomonas anticariensis FP35.</title>
        <authorList>
            <person name="Tahrioui A."/>
            <person name="Quesada E."/>
            <person name="Llamas I."/>
        </authorList>
    </citation>
    <scope>NUCLEOTIDE SEQUENCE [LARGE SCALE GENOMIC DNA]</scope>
    <source>
        <strain evidence="3">DSM 16096 / CECT 5854 / LMG 22089 / FP35</strain>
    </source>
</reference>
<name>S2KKL3_LITA3</name>
<comment type="caution">
    <text evidence="2">The sequence shown here is derived from an EMBL/GenBank/DDBJ whole genome shotgun (WGS) entry which is preliminary data.</text>
</comment>